<dbReference type="GO" id="GO:0008137">
    <property type="term" value="F:NADH dehydrogenase (ubiquinone) activity"/>
    <property type="evidence" value="ECO:0007669"/>
    <property type="project" value="UniProtKB-UniRule"/>
</dbReference>
<evidence type="ECO:0000313" key="18">
    <source>
        <dbReference type="EMBL" id="AYB71628.1"/>
    </source>
</evidence>
<comment type="subcellular location">
    <subcellularLocation>
        <location evidence="2 17">Mitochondrion membrane</location>
        <topology evidence="2 17">Multi-pass membrane protein</topology>
    </subcellularLocation>
</comment>
<keyword evidence="7 17" id="KW-0679">Respiratory chain</keyword>
<evidence type="ECO:0000256" key="10">
    <source>
        <dbReference type="ARBA" id="ARBA00022982"/>
    </source>
</evidence>
<comment type="function">
    <text evidence="17">Core subunit of the mitochondrial membrane respiratory chain NADH dehydrogenase (Complex I) which catalyzes electron transfer from NADH through the respiratory chain, using ubiquinone as an electron acceptor. Essential for the catalytic activity and assembly of complex I.</text>
</comment>
<evidence type="ECO:0000256" key="11">
    <source>
        <dbReference type="ARBA" id="ARBA00022989"/>
    </source>
</evidence>
<evidence type="ECO:0000256" key="12">
    <source>
        <dbReference type="ARBA" id="ARBA00023027"/>
    </source>
</evidence>
<feature type="transmembrane region" description="Helical" evidence="17">
    <location>
        <begin position="49"/>
        <end position="72"/>
    </location>
</feature>
<keyword evidence="12 17" id="KW-0520">NAD</keyword>
<dbReference type="Gene3D" id="1.20.120.1200">
    <property type="entry name" value="NADH-ubiquinone/plastoquinone oxidoreductase chain 6, subunit NuoJ"/>
    <property type="match status" value="1"/>
</dbReference>
<evidence type="ECO:0000256" key="1">
    <source>
        <dbReference type="ARBA" id="ARBA00003257"/>
    </source>
</evidence>
<organism evidence="18">
    <name type="scientific">Deparia lancea</name>
    <name type="common">False spleenwort</name>
    <name type="synonym">Asplenium lanceum</name>
    <dbReference type="NCBI Taxonomy" id="104666"/>
    <lineage>
        <taxon>Eukaryota</taxon>
        <taxon>Viridiplantae</taxon>
        <taxon>Streptophyta</taxon>
        <taxon>Embryophyta</taxon>
        <taxon>Tracheophyta</taxon>
        <taxon>Polypodiopsida</taxon>
        <taxon>Polypodiidae</taxon>
        <taxon>Polypodiales</taxon>
        <taxon>Aspleniineae</taxon>
        <taxon>Athyriaceae</taxon>
        <taxon>Deparia</taxon>
    </lineage>
</organism>
<dbReference type="EMBL" id="MH124213">
    <property type="protein sequence ID" value="AYB71628.1"/>
    <property type="molecule type" value="Genomic_DNA"/>
</dbReference>
<comment type="catalytic activity">
    <reaction evidence="16 17">
        <text>a ubiquinone + NADH + 5 H(+)(in) = a ubiquinol + NAD(+) + 4 H(+)(out)</text>
        <dbReference type="Rhea" id="RHEA:29091"/>
        <dbReference type="Rhea" id="RHEA-COMP:9565"/>
        <dbReference type="Rhea" id="RHEA-COMP:9566"/>
        <dbReference type="ChEBI" id="CHEBI:15378"/>
        <dbReference type="ChEBI" id="CHEBI:16389"/>
        <dbReference type="ChEBI" id="CHEBI:17976"/>
        <dbReference type="ChEBI" id="CHEBI:57540"/>
        <dbReference type="ChEBI" id="CHEBI:57945"/>
        <dbReference type="EC" id="7.1.1.2"/>
    </reaction>
</comment>
<dbReference type="AlphaFoldDB" id="A0A385UKX0"/>
<dbReference type="InterPro" id="IPR001457">
    <property type="entry name" value="NADH_UbQ/plastoQ_OxRdtase_su6"/>
</dbReference>
<evidence type="ECO:0000256" key="14">
    <source>
        <dbReference type="ARBA" id="ARBA00023128"/>
    </source>
</evidence>
<evidence type="ECO:0000256" key="17">
    <source>
        <dbReference type="RuleBase" id="RU004430"/>
    </source>
</evidence>
<dbReference type="GO" id="GO:0031966">
    <property type="term" value="C:mitochondrial membrane"/>
    <property type="evidence" value="ECO:0007669"/>
    <property type="project" value="UniProtKB-SubCell"/>
</dbReference>
<dbReference type="PANTHER" id="PTHR33269">
    <property type="entry name" value="NADH-UBIQUINONE OXIDOREDUCTASE CHAIN 6"/>
    <property type="match status" value="1"/>
</dbReference>
<dbReference type="Pfam" id="PF00499">
    <property type="entry name" value="Oxidored_q3"/>
    <property type="match status" value="1"/>
</dbReference>
<evidence type="ECO:0000256" key="6">
    <source>
        <dbReference type="ARBA" id="ARBA00022448"/>
    </source>
</evidence>
<accession>A0A385UKX0</accession>
<evidence type="ECO:0000256" key="13">
    <source>
        <dbReference type="ARBA" id="ARBA00023075"/>
    </source>
</evidence>
<evidence type="ECO:0000256" key="3">
    <source>
        <dbReference type="ARBA" id="ARBA00005698"/>
    </source>
</evidence>
<keyword evidence="8 17" id="KW-0812">Transmembrane</keyword>
<geneLocation type="mitochondrion" evidence="18"/>
<reference evidence="18" key="1">
    <citation type="journal article" date="2018" name="Front. Plant Sci.">
        <title>Organelle Genome Inheritance in Deparia Ferns (Athyriaceae, Aspleniineae, Polypodiales).</title>
        <authorList>
            <person name="Kuo L.Y."/>
            <person name="Tang T.Y."/>
            <person name="Li F.W."/>
            <person name="Su H.J."/>
            <person name="Chiou W.L."/>
            <person name="Huang Y.M."/>
            <person name="Wang C.N."/>
        </authorList>
    </citation>
    <scope>NUCLEOTIDE SEQUENCE</scope>
</reference>
<keyword evidence="6 17" id="KW-0813">Transport</keyword>
<evidence type="ECO:0000256" key="8">
    <source>
        <dbReference type="ARBA" id="ARBA00022692"/>
    </source>
</evidence>
<sequence length="184" mass="20407">MLLFDVSPGMALVSAVMVIRAKNPVHSVLFFIPVSCNTSGLLPLLGLDFFAMIFLVVHIGVIAVSLSFVVMMPDTKIAEIHENVLRYLPVGGTIGLIFRSEIFVILDNDYIPILPTNLNTTYLRYTVYAERIQSWTNLETLGNLLHTNYPVPFPVSSLISLVAMIGAIVSTIHKTTKVKRQDVF</sequence>
<evidence type="ECO:0000256" key="16">
    <source>
        <dbReference type="ARBA" id="ARBA00049551"/>
    </source>
</evidence>
<gene>
    <name evidence="18" type="primary">nad6</name>
</gene>
<keyword evidence="13 17" id="KW-0830">Ubiquinone</keyword>
<comment type="function">
    <text evidence="1">Core subunit of the mitochondrial membrane respiratory chain NADH dehydrogenase (Complex I) that is believed to belong to the minimal assembly required for catalysis. Complex I functions in the transfer of electrons from NADH to the respiratory chain. The immediate electron acceptor for the enzyme is believed to be ubiquinone.</text>
</comment>
<reference evidence="18" key="2">
    <citation type="submission" date="2018-03" db="EMBL/GenBank/DDBJ databases">
        <authorList>
            <person name="Keele B.F."/>
        </authorList>
    </citation>
    <scope>NUCLEOTIDE SEQUENCE</scope>
</reference>
<keyword evidence="10 17" id="KW-0249">Electron transport</keyword>
<evidence type="ECO:0000256" key="7">
    <source>
        <dbReference type="ARBA" id="ARBA00022660"/>
    </source>
</evidence>
<keyword evidence="15 17" id="KW-0472">Membrane</keyword>
<evidence type="ECO:0000256" key="4">
    <source>
        <dbReference type="ARBA" id="ARBA00012944"/>
    </source>
</evidence>
<proteinExistence type="inferred from homology"/>
<dbReference type="EMBL" id="MH124211">
    <property type="protein sequence ID" value="AYB71627.1"/>
    <property type="molecule type" value="Genomic_DNA"/>
</dbReference>
<evidence type="ECO:0000256" key="15">
    <source>
        <dbReference type="ARBA" id="ARBA00023136"/>
    </source>
</evidence>
<dbReference type="EMBL" id="MH124226">
    <property type="protein sequence ID" value="AYB71629.1"/>
    <property type="molecule type" value="Genomic_DNA"/>
</dbReference>
<feature type="transmembrane region" description="Helical" evidence="17">
    <location>
        <begin position="84"/>
        <end position="106"/>
    </location>
</feature>
<evidence type="ECO:0000256" key="2">
    <source>
        <dbReference type="ARBA" id="ARBA00004225"/>
    </source>
</evidence>
<evidence type="ECO:0000256" key="5">
    <source>
        <dbReference type="ARBA" id="ARBA00021095"/>
    </source>
</evidence>
<protein>
    <recommendedName>
        <fullName evidence="5 17">NADH-ubiquinone oxidoreductase chain 6</fullName>
        <ecNumber evidence="4 17">7.1.1.2</ecNumber>
    </recommendedName>
</protein>
<keyword evidence="9 17" id="KW-1278">Translocase</keyword>
<evidence type="ECO:0000256" key="9">
    <source>
        <dbReference type="ARBA" id="ARBA00022967"/>
    </source>
</evidence>
<dbReference type="InterPro" id="IPR042106">
    <property type="entry name" value="Nuo/plastoQ_OxRdtase_6_NuoJ"/>
</dbReference>
<dbReference type="FunFam" id="1.20.120.1200:FF:000003">
    <property type="entry name" value="NADH-ubiquinone oxidoreductase chain 6"/>
    <property type="match status" value="1"/>
</dbReference>
<comment type="similarity">
    <text evidence="3 17">Belongs to the complex I subunit 6 family.</text>
</comment>
<feature type="transmembrane region" description="Helical" evidence="17">
    <location>
        <begin position="151"/>
        <end position="172"/>
    </location>
</feature>
<keyword evidence="11 17" id="KW-1133">Transmembrane helix</keyword>
<keyword evidence="14 17" id="KW-0496">Mitochondrion</keyword>
<dbReference type="EC" id="7.1.1.2" evidence="4 17"/>
<dbReference type="PANTHER" id="PTHR33269:SF17">
    <property type="entry name" value="NADH-UBIQUINONE OXIDOREDUCTASE CHAIN 6"/>
    <property type="match status" value="1"/>
</dbReference>
<name>A0A385UKX0_DEPLA</name>